<proteinExistence type="inferred from homology"/>
<keyword evidence="2" id="KW-0349">Heme</keyword>
<evidence type="ECO:0000256" key="2">
    <source>
        <dbReference type="ARBA" id="ARBA00022617"/>
    </source>
</evidence>
<organism evidence="7 8">
    <name type="scientific">Owenia fusiformis</name>
    <name type="common">Polychaete worm</name>
    <dbReference type="NCBI Taxonomy" id="6347"/>
    <lineage>
        <taxon>Eukaryota</taxon>
        <taxon>Metazoa</taxon>
        <taxon>Spiralia</taxon>
        <taxon>Lophotrochozoa</taxon>
        <taxon>Annelida</taxon>
        <taxon>Polychaeta</taxon>
        <taxon>Sedentaria</taxon>
        <taxon>Canalipalpata</taxon>
        <taxon>Sabellida</taxon>
        <taxon>Oweniida</taxon>
        <taxon>Oweniidae</taxon>
        <taxon>Owenia</taxon>
    </lineage>
</organism>
<dbReference type="OrthoDB" id="6155911at2759"/>
<feature type="non-terminal residue" evidence="7">
    <location>
        <position position="1"/>
    </location>
</feature>
<dbReference type="InterPro" id="IPR002401">
    <property type="entry name" value="Cyt_P450_E_grp-I"/>
</dbReference>
<keyword evidence="4" id="KW-0560">Oxidoreductase</keyword>
<keyword evidence="3" id="KW-0479">Metal-binding</keyword>
<evidence type="ECO:0000256" key="4">
    <source>
        <dbReference type="ARBA" id="ARBA00023002"/>
    </source>
</evidence>
<dbReference type="PANTHER" id="PTHR24289">
    <property type="entry name" value="STEROID 17-ALPHA-HYDROXYLASE/17,20 LYASE"/>
    <property type="match status" value="1"/>
</dbReference>
<keyword evidence="8" id="KW-1185">Reference proteome</keyword>
<dbReference type="Proteomes" id="UP000749559">
    <property type="component" value="Unassembled WGS sequence"/>
</dbReference>
<dbReference type="InterPro" id="IPR001128">
    <property type="entry name" value="Cyt_P450"/>
</dbReference>
<reference evidence="7" key="1">
    <citation type="submission" date="2022-03" db="EMBL/GenBank/DDBJ databases">
        <authorList>
            <person name="Martin C."/>
        </authorList>
    </citation>
    <scope>NUCLEOTIDE SEQUENCE</scope>
</reference>
<comment type="caution">
    <text evidence="7">The sequence shown here is derived from an EMBL/GenBank/DDBJ whole genome shotgun (WGS) entry which is preliminary data.</text>
</comment>
<dbReference type="PRINTS" id="PR00463">
    <property type="entry name" value="EP450I"/>
</dbReference>
<dbReference type="GO" id="GO:0004497">
    <property type="term" value="F:monooxygenase activity"/>
    <property type="evidence" value="ECO:0007669"/>
    <property type="project" value="UniProtKB-KW"/>
</dbReference>
<feature type="non-terminal residue" evidence="7">
    <location>
        <position position="117"/>
    </location>
</feature>
<gene>
    <name evidence="7" type="ORF">OFUS_LOCUS7508</name>
</gene>
<dbReference type="Gene3D" id="1.10.630.10">
    <property type="entry name" value="Cytochrome P450"/>
    <property type="match status" value="1"/>
</dbReference>
<evidence type="ECO:0000256" key="5">
    <source>
        <dbReference type="ARBA" id="ARBA00023004"/>
    </source>
</evidence>
<comment type="similarity">
    <text evidence="1">Belongs to the cytochrome P450 family.</text>
</comment>
<evidence type="ECO:0000313" key="8">
    <source>
        <dbReference type="Proteomes" id="UP000749559"/>
    </source>
</evidence>
<dbReference type="GO" id="GO:0005506">
    <property type="term" value="F:iron ion binding"/>
    <property type="evidence" value="ECO:0007669"/>
    <property type="project" value="InterPro"/>
</dbReference>
<name>A0A8S4NIM2_OWEFU</name>
<dbReference type="InterPro" id="IPR036396">
    <property type="entry name" value="Cyt_P450_sf"/>
</dbReference>
<dbReference type="SUPFAM" id="SSF48264">
    <property type="entry name" value="Cytochrome P450"/>
    <property type="match status" value="1"/>
</dbReference>
<accession>A0A8S4NIM2</accession>
<dbReference type="PANTHER" id="PTHR24289:SF1">
    <property type="entry name" value="STEROID 17-ALPHA-HYDROXYLASE_17,20 LYASE"/>
    <property type="match status" value="1"/>
</dbReference>
<dbReference type="Pfam" id="PF00067">
    <property type="entry name" value="p450"/>
    <property type="match status" value="1"/>
</dbReference>
<evidence type="ECO:0000256" key="6">
    <source>
        <dbReference type="ARBA" id="ARBA00023033"/>
    </source>
</evidence>
<dbReference type="AlphaFoldDB" id="A0A8S4NIM2"/>
<dbReference type="GO" id="GO:0020037">
    <property type="term" value="F:heme binding"/>
    <property type="evidence" value="ECO:0007669"/>
    <property type="project" value="InterPro"/>
</dbReference>
<evidence type="ECO:0000256" key="3">
    <source>
        <dbReference type="ARBA" id="ARBA00022723"/>
    </source>
</evidence>
<protein>
    <submittedName>
        <fullName evidence="7">Uncharacterized protein</fullName>
    </submittedName>
</protein>
<evidence type="ECO:0000256" key="1">
    <source>
        <dbReference type="ARBA" id="ARBA00010617"/>
    </source>
</evidence>
<sequence length="117" mass="13154">IPGPKGIPIVGNALQVDLENIHKDLLKWAKEYGAIFKLNFAGELIVVLNSFDAIYEALVIKSGDFAGRANDTFRVKTLVQDDDVLFQDYTEKVKYMKKLMLQGLKMYGEVCSNIVKI</sequence>
<evidence type="ECO:0000313" key="7">
    <source>
        <dbReference type="EMBL" id="CAH1780871.1"/>
    </source>
</evidence>
<dbReference type="EMBL" id="CAIIXF020000004">
    <property type="protein sequence ID" value="CAH1780871.1"/>
    <property type="molecule type" value="Genomic_DNA"/>
</dbReference>
<keyword evidence="6" id="KW-0503">Monooxygenase</keyword>
<keyword evidence="5" id="KW-0408">Iron</keyword>
<dbReference type="GO" id="GO:0016705">
    <property type="term" value="F:oxidoreductase activity, acting on paired donors, with incorporation or reduction of molecular oxygen"/>
    <property type="evidence" value="ECO:0007669"/>
    <property type="project" value="InterPro"/>
</dbReference>